<accession>A0A084IQY1</accession>
<evidence type="ECO:0008006" key="3">
    <source>
        <dbReference type="Google" id="ProtNLM"/>
    </source>
</evidence>
<evidence type="ECO:0000313" key="1">
    <source>
        <dbReference type="EMBL" id="KEZ79115.1"/>
    </source>
</evidence>
<dbReference type="Proteomes" id="UP000028302">
    <property type="component" value="Unassembled WGS sequence"/>
</dbReference>
<organism evidence="1 2">
    <name type="scientific">Salinisphaera hydrothermalis (strain C41B8)</name>
    <dbReference type="NCBI Taxonomy" id="1304275"/>
    <lineage>
        <taxon>Bacteria</taxon>
        <taxon>Pseudomonadati</taxon>
        <taxon>Pseudomonadota</taxon>
        <taxon>Gammaproteobacteria</taxon>
        <taxon>Salinisphaerales</taxon>
        <taxon>Salinisphaeraceae</taxon>
        <taxon>Salinisphaera</taxon>
    </lineage>
</organism>
<reference evidence="1 2" key="1">
    <citation type="submission" date="2013-03" db="EMBL/GenBank/DDBJ databases">
        <title>Salinisphaera hydrothermalis C41B8 Genome Sequencing.</title>
        <authorList>
            <person name="Li C."/>
            <person name="Lai Q."/>
            <person name="Shao Z."/>
        </authorList>
    </citation>
    <scope>NUCLEOTIDE SEQUENCE [LARGE SCALE GENOMIC DNA]</scope>
    <source>
        <strain evidence="1 2">C41B8</strain>
    </source>
</reference>
<keyword evidence="2" id="KW-1185">Reference proteome</keyword>
<proteinExistence type="predicted"/>
<dbReference type="EMBL" id="APNK01000001">
    <property type="protein sequence ID" value="KEZ79115.1"/>
    <property type="molecule type" value="Genomic_DNA"/>
</dbReference>
<dbReference type="eggNOG" id="ENOG50343MR">
    <property type="taxonomic scope" value="Bacteria"/>
</dbReference>
<gene>
    <name evidence="1" type="ORF">C41B8_00160</name>
</gene>
<dbReference type="OrthoDB" id="7068675at2"/>
<dbReference type="RefSeq" id="WP_156962352.1">
    <property type="nucleotide sequence ID" value="NZ_APNK01000001.1"/>
</dbReference>
<sequence length="122" mass="14361">MIPNEVLEYSVKVTLKEYSDMEMILLKGHLVLEQILYQFISAHQLDSKRVDAMNLMFSKTLELAMAIDANSIKEKYPHLKEIKRIRNKISHELFFDDYHQDLKKWASTVLGYTPKTINSKRT</sequence>
<evidence type="ECO:0000313" key="2">
    <source>
        <dbReference type="Proteomes" id="UP000028302"/>
    </source>
</evidence>
<comment type="caution">
    <text evidence="1">The sequence shown here is derived from an EMBL/GenBank/DDBJ whole genome shotgun (WGS) entry which is preliminary data.</text>
</comment>
<dbReference type="AlphaFoldDB" id="A0A084IQY1"/>
<protein>
    <recommendedName>
        <fullName evidence="3">DUF86 domain-containing protein</fullName>
    </recommendedName>
</protein>
<name>A0A084IQY1_SALHC</name>